<sequence>RVGRSRREVADATCWVETDATGLLAARSAAAVSTMAVLARICVAGLLRYPQLNASVDMAARQIIRHPAVHLGFAAATDRGLLVPVARDAHAMTTTALAAELRRLTEGARAGTLPPGELTGSTFTLNNYGVFGVDGSTPIINVPEAGMLGVGRIAEKPWAHEGRVALRPVVQLSLTFDHRVCDGAVAGGFLRFVADRVEQPLALLGDL</sequence>
<dbReference type="InterPro" id="IPR001078">
    <property type="entry name" value="2-oxoacid_DH_actylTfrase"/>
</dbReference>
<evidence type="ECO:0000313" key="5">
    <source>
        <dbReference type="EMBL" id="TDC60469.1"/>
    </source>
</evidence>
<reference evidence="5 6" key="1">
    <citation type="submission" date="2019-03" db="EMBL/GenBank/DDBJ databases">
        <title>Draft genome sequences of novel Actinobacteria.</title>
        <authorList>
            <person name="Sahin N."/>
            <person name="Ay H."/>
            <person name="Saygin H."/>
        </authorList>
    </citation>
    <scope>NUCLEOTIDE SEQUENCE [LARGE SCALE GENOMIC DNA]</scope>
    <source>
        <strain evidence="5 6">DSM 41900</strain>
    </source>
</reference>
<dbReference type="InterPro" id="IPR023213">
    <property type="entry name" value="CAT-like_dom_sf"/>
</dbReference>
<feature type="non-terminal residue" evidence="5">
    <location>
        <position position="1"/>
    </location>
</feature>
<evidence type="ECO:0000256" key="3">
    <source>
        <dbReference type="ARBA" id="ARBA00023315"/>
    </source>
</evidence>
<evidence type="ECO:0000259" key="4">
    <source>
        <dbReference type="Pfam" id="PF00198"/>
    </source>
</evidence>
<name>A0A4R4SDY5_9ACTN</name>
<dbReference type="EMBL" id="SMKI01000803">
    <property type="protein sequence ID" value="TDC60469.1"/>
    <property type="molecule type" value="Genomic_DNA"/>
</dbReference>
<keyword evidence="3" id="KW-0012">Acyltransferase</keyword>
<dbReference type="GO" id="GO:0031405">
    <property type="term" value="F:lipoic acid binding"/>
    <property type="evidence" value="ECO:0007669"/>
    <property type="project" value="TreeGrafter"/>
</dbReference>
<dbReference type="SUPFAM" id="SSF52777">
    <property type="entry name" value="CoA-dependent acyltransferases"/>
    <property type="match status" value="1"/>
</dbReference>
<dbReference type="Gene3D" id="3.30.559.10">
    <property type="entry name" value="Chloramphenicol acetyltransferase-like domain"/>
    <property type="match status" value="1"/>
</dbReference>
<feature type="domain" description="2-oxoacid dehydrogenase acyltransferase catalytic" evidence="4">
    <location>
        <begin position="4"/>
        <end position="204"/>
    </location>
</feature>
<protein>
    <submittedName>
        <fullName evidence="5">2-oxo acid dehydrogenase subunit E2</fullName>
    </submittedName>
</protein>
<comment type="cofactor">
    <cofactor evidence="1">
        <name>(R)-lipoate</name>
        <dbReference type="ChEBI" id="CHEBI:83088"/>
    </cofactor>
</comment>
<keyword evidence="6" id="KW-1185">Reference proteome</keyword>
<proteinExistence type="predicted"/>
<dbReference type="PANTHER" id="PTHR43178:SF5">
    <property type="entry name" value="LIPOAMIDE ACYLTRANSFERASE COMPONENT OF BRANCHED-CHAIN ALPHA-KETO ACID DEHYDROGENASE COMPLEX, MITOCHONDRIAL"/>
    <property type="match status" value="1"/>
</dbReference>
<gene>
    <name evidence="5" type="ORF">E1283_36045</name>
</gene>
<dbReference type="InterPro" id="IPR050743">
    <property type="entry name" value="2-oxoacid_DH_E2_comp"/>
</dbReference>
<accession>A0A4R4SDY5</accession>
<comment type="caution">
    <text evidence="5">The sequence shown here is derived from an EMBL/GenBank/DDBJ whole genome shotgun (WGS) entry which is preliminary data.</text>
</comment>
<dbReference type="GO" id="GO:0016407">
    <property type="term" value="F:acetyltransferase activity"/>
    <property type="evidence" value="ECO:0007669"/>
    <property type="project" value="TreeGrafter"/>
</dbReference>
<dbReference type="PANTHER" id="PTHR43178">
    <property type="entry name" value="DIHYDROLIPOAMIDE ACETYLTRANSFERASE COMPONENT OF PYRUVATE DEHYDROGENASE COMPLEX"/>
    <property type="match status" value="1"/>
</dbReference>
<dbReference type="Proteomes" id="UP000295345">
    <property type="component" value="Unassembled WGS sequence"/>
</dbReference>
<dbReference type="RefSeq" id="WP_132822371.1">
    <property type="nucleotide sequence ID" value="NZ_SMKI01000803.1"/>
</dbReference>
<dbReference type="OrthoDB" id="9805770at2"/>
<evidence type="ECO:0000256" key="2">
    <source>
        <dbReference type="ARBA" id="ARBA00022679"/>
    </source>
</evidence>
<dbReference type="AlphaFoldDB" id="A0A4R4SDY5"/>
<dbReference type="GO" id="GO:0005737">
    <property type="term" value="C:cytoplasm"/>
    <property type="evidence" value="ECO:0007669"/>
    <property type="project" value="TreeGrafter"/>
</dbReference>
<organism evidence="5 6">
    <name type="scientific">Streptomyces hainanensis</name>
    <dbReference type="NCBI Taxonomy" id="402648"/>
    <lineage>
        <taxon>Bacteria</taxon>
        <taxon>Bacillati</taxon>
        <taxon>Actinomycetota</taxon>
        <taxon>Actinomycetes</taxon>
        <taxon>Kitasatosporales</taxon>
        <taxon>Streptomycetaceae</taxon>
        <taxon>Streptomyces</taxon>
    </lineage>
</organism>
<dbReference type="Pfam" id="PF00198">
    <property type="entry name" value="2-oxoacid_dh"/>
    <property type="match status" value="1"/>
</dbReference>
<evidence type="ECO:0000256" key="1">
    <source>
        <dbReference type="ARBA" id="ARBA00001938"/>
    </source>
</evidence>
<evidence type="ECO:0000313" key="6">
    <source>
        <dbReference type="Proteomes" id="UP000295345"/>
    </source>
</evidence>
<keyword evidence="2" id="KW-0808">Transferase</keyword>